<dbReference type="InterPro" id="IPR001810">
    <property type="entry name" value="F-box_dom"/>
</dbReference>
<proteinExistence type="predicted"/>
<dbReference type="InterPro" id="IPR050796">
    <property type="entry name" value="SCF_F-box_component"/>
</dbReference>
<accession>A0ABD1P6X9</accession>
<evidence type="ECO:0000313" key="2">
    <source>
        <dbReference type="EMBL" id="KAL2459634.1"/>
    </source>
</evidence>
<dbReference type="InterPro" id="IPR006527">
    <property type="entry name" value="F-box-assoc_dom_typ1"/>
</dbReference>
<evidence type="ECO:0000259" key="1">
    <source>
        <dbReference type="PROSITE" id="PS50181"/>
    </source>
</evidence>
<organism evidence="2 3">
    <name type="scientific">Forsythia ovata</name>
    <dbReference type="NCBI Taxonomy" id="205694"/>
    <lineage>
        <taxon>Eukaryota</taxon>
        <taxon>Viridiplantae</taxon>
        <taxon>Streptophyta</taxon>
        <taxon>Embryophyta</taxon>
        <taxon>Tracheophyta</taxon>
        <taxon>Spermatophyta</taxon>
        <taxon>Magnoliopsida</taxon>
        <taxon>eudicotyledons</taxon>
        <taxon>Gunneridae</taxon>
        <taxon>Pentapetalae</taxon>
        <taxon>asterids</taxon>
        <taxon>lamiids</taxon>
        <taxon>Lamiales</taxon>
        <taxon>Oleaceae</taxon>
        <taxon>Forsythieae</taxon>
        <taxon>Forsythia</taxon>
    </lineage>
</organism>
<dbReference type="Pfam" id="PF12937">
    <property type="entry name" value="F-box-like"/>
    <property type="match status" value="1"/>
</dbReference>
<dbReference type="InterPro" id="IPR036047">
    <property type="entry name" value="F-box-like_dom_sf"/>
</dbReference>
<gene>
    <name evidence="2" type="ORF">Fot_54378</name>
</gene>
<dbReference type="CDD" id="cd22157">
    <property type="entry name" value="F-box_AtFBW1-like"/>
    <property type="match status" value="1"/>
</dbReference>
<sequence length="377" mass="42113">MAGGSIPSIPQEIMVDILSRLPAKSLGQFRCVSKPWRFLLSDTQFISTHLNRHCHTEESLILISPNQSLYTITDINGDDHVSRKLMFQQQLSDNWTEVVGSCNGLVLLVNEEDDKFLLNPTTLNQVEVPDSPLALMKPGSFSMHGLGYNASSDDYKIVTLSYYDTDNEYEPDCADTFVDLYSVKTGVWKRLEPSPYDHAVPDLSPGAFVNGSIHWLASSTERGYPSVIAAFDLVDEKFKEIPAPDSLDEKGFVFNKLVVLSGRLCMIDTRNRAQTDFWIMEEYGVEKSWLKFCVNSNSDWDTVKPLCFIRDHEVVLEIDEERLVVCNLKVGTLKDFVVDGVPAMFTDGGAFVESLISPSCSDWIRGQHSVSVGSGEG</sequence>
<keyword evidence="3" id="KW-1185">Reference proteome</keyword>
<dbReference type="Proteomes" id="UP001604277">
    <property type="component" value="Unassembled WGS sequence"/>
</dbReference>
<dbReference type="Pfam" id="PF07734">
    <property type="entry name" value="FBA_1"/>
    <property type="match status" value="1"/>
</dbReference>
<dbReference type="AlphaFoldDB" id="A0ABD1P6X9"/>
<reference evidence="3" key="1">
    <citation type="submission" date="2024-07" db="EMBL/GenBank/DDBJ databases">
        <title>Two chromosome-level genome assemblies of Korean endemic species Abeliophyllum distichum and Forsythia ovata (Oleaceae).</title>
        <authorList>
            <person name="Jang H."/>
        </authorList>
    </citation>
    <scope>NUCLEOTIDE SEQUENCE [LARGE SCALE GENOMIC DNA]</scope>
</reference>
<evidence type="ECO:0000313" key="3">
    <source>
        <dbReference type="Proteomes" id="UP001604277"/>
    </source>
</evidence>
<dbReference type="PANTHER" id="PTHR31672">
    <property type="entry name" value="BNACNNG10540D PROTEIN"/>
    <property type="match status" value="1"/>
</dbReference>
<dbReference type="SUPFAM" id="SSF81383">
    <property type="entry name" value="F-box domain"/>
    <property type="match status" value="1"/>
</dbReference>
<protein>
    <submittedName>
        <fullName evidence="2">F-box/kelch-repeat protein</fullName>
    </submittedName>
</protein>
<comment type="caution">
    <text evidence="2">The sequence shown here is derived from an EMBL/GenBank/DDBJ whole genome shotgun (WGS) entry which is preliminary data.</text>
</comment>
<dbReference type="PANTHER" id="PTHR31672:SF13">
    <property type="entry name" value="F-BOX PROTEIN CPR30-LIKE"/>
    <property type="match status" value="1"/>
</dbReference>
<dbReference type="PROSITE" id="PS50181">
    <property type="entry name" value="FBOX"/>
    <property type="match status" value="1"/>
</dbReference>
<dbReference type="Gene3D" id="1.20.1280.50">
    <property type="match status" value="1"/>
</dbReference>
<dbReference type="EMBL" id="JBFOLJ010000021">
    <property type="protein sequence ID" value="KAL2459634.1"/>
    <property type="molecule type" value="Genomic_DNA"/>
</dbReference>
<feature type="domain" description="F-box" evidence="1">
    <location>
        <begin position="3"/>
        <end position="49"/>
    </location>
</feature>
<dbReference type="SMART" id="SM00256">
    <property type="entry name" value="FBOX"/>
    <property type="match status" value="1"/>
</dbReference>
<dbReference type="InterPro" id="IPR017451">
    <property type="entry name" value="F-box-assoc_interact_dom"/>
</dbReference>
<dbReference type="NCBIfam" id="TIGR01640">
    <property type="entry name" value="F_box_assoc_1"/>
    <property type="match status" value="1"/>
</dbReference>
<name>A0ABD1P6X9_9LAMI</name>